<dbReference type="InterPro" id="IPR021615">
    <property type="entry name" value="Omp28"/>
</dbReference>
<dbReference type="Gene3D" id="2.60.40.10">
    <property type="entry name" value="Immunoglobulins"/>
    <property type="match status" value="1"/>
</dbReference>
<dbReference type="Proteomes" id="UP000823597">
    <property type="component" value="Unassembled WGS sequence"/>
</dbReference>
<reference evidence="2" key="1">
    <citation type="submission" date="2020-10" db="EMBL/GenBank/DDBJ databases">
        <authorList>
            <person name="Gilroy R."/>
        </authorList>
    </citation>
    <scope>NUCLEOTIDE SEQUENCE</scope>
    <source>
        <strain evidence="2">10037</strain>
    </source>
</reference>
<dbReference type="PROSITE" id="PS00194">
    <property type="entry name" value="THIOREDOXIN_1"/>
    <property type="match status" value="1"/>
</dbReference>
<keyword evidence="1" id="KW-0732">Signal</keyword>
<evidence type="ECO:0000313" key="3">
    <source>
        <dbReference type="Proteomes" id="UP000823597"/>
    </source>
</evidence>
<protein>
    <submittedName>
        <fullName evidence="2">Omp28-related outer membrane protein</fullName>
    </submittedName>
</protein>
<dbReference type="EMBL" id="JADIME010000076">
    <property type="protein sequence ID" value="MBO8465752.1"/>
    <property type="molecule type" value="Genomic_DNA"/>
</dbReference>
<sequence>MKRIANLLLAGVLAMVLATSCEPANNGTSSEKPVLNADKTLIAADGKETVTFTVFSGEEDVTAEARVFLASDNSELINKTFSTTEMGDYQFYATYNDMSSDYVKVSVSNLQLSADKESIVADGEETVTFTVMQGETDMTTECTFYLVSEDGEDIALEGNTFTTTEAGNHNIYAAKNDAISNTVSIFATPASTPTAWNFRERSLLIEVTGTWCGPCSIMKAGIKSLEQEGWDEGHVTEAHVGDVLTVNSIINQVATFIGYSGSVPLVTFNFADTPRKTGHGGSVEASAELIRNLTDQANSAYSCTAGATAMFSSTDENTLNVTSNIAISEDGEYKVCCWLLENNITASQTAYPEAQEWDINNHINVLRQVSDVADIPGQEVTAGANETQEFTWNFKVSDLKNGKPEDSHVLVIISKKEDNGKFIVNNVIKCPYNGAVGYEYAE</sequence>
<name>A0A9D9N9W8_9BACT</name>
<feature type="signal peptide" evidence="1">
    <location>
        <begin position="1"/>
        <end position="24"/>
    </location>
</feature>
<reference evidence="2" key="2">
    <citation type="journal article" date="2021" name="PeerJ">
        <title>Extensive microbial diversity within the chicken gut microbiome revealed by metagenomics and culture.</title>
        <authorList>
            <person name="Gilroy R."/>
            <person name="Ravi A."/>
            <person name="Getino M."/>
            <person name="Pursley I."/>
            <person name="Horton D.L."/>
            <person name="Alikhan N.F."/>
            <person name="Baker D."/>
            <person name="Gharbi K."/>
            <person name="Hall N."/>
            <person name="Watson M."/>
            <person name="Adriaenssens E.M."/>
            <person name="Foster-Nyarko E."/>
            <person name="Jarju S."/>
            <person name="Secka A."/>
            <person name="Antonio M."/>
            <person name="Oren A."/>
            <person name="Chaudhuri R.R."/>
            <person name="La Ragione R."/>
            <person name="Hildebrand F."/>
            <person name="Pallen M.J."/>
        </authorList>
    </citation>
    <scope>NUCLEOTIDE SEQUENCE</scope>
    <source>
        <strain evidence="2">10037</strain>
    </source>
</reference>
<dbReference type="PROSITE" id="PS51257">
    <property type="entry name" value="PROKAR_LIPOPROTEIN"/>
    <property type="match status" value="1"/>
</dbReference>
<gene>
    <name evidence="2" type="ORF">IAB93_07145</name>
</gene>
<dbReference type="Pfam" id="PF11551">
    <property type="entry name" value="Omp28"/>
    <property type="match status" value="1"/>
</dbReference>
<proteinExistence type="predicted"/>
<organism evidence="2 3">
    <name type="scientific">Candidatus Merdivivens pullistercoris</name>
    <dbReference type="NCBI Taxonomy" id="2840873"/>
    <lineage>
        <taxon>Bacteria</taxon>
        <taxon>Pseudomonadati</taxon>
        <taxon>Bacteroidota</taxon>
        <taxon>Bacteroidia</taxon>
        <taxon>Bacteroidales</taxon>
        <taxon>Muribaculaceae</taxon>
        <taxon>Muribaculaceae incertae sedis</taxon>
        <taxon>Candidatus Merdivivens</taxon>
    </lineage>
</organism>
<accession>A0A9D9N9W8</accession>
<dbReference type="InterPro" id="IPR017937">
    <property type="entry name" value="Thioredoxin_CS"/>
</dbReference>
<evidence type="ECO:0000256" key="1">
    <source>
        <dbReference type="SAM" id="SignalP"/>
    </source>
</evidence>
<dbReference type="AlphaFoldDB" id="A0A9D9N9W8"/>
<feature type="chain" id="PRO_5038997104" evidence="1">
    <location>
        <begin position="25"/>
        <end position="442"/>
    </location>
</feature>
<comment type="caution">
    <text evidence="2">The sequence shown here is derived from an EMBL/GenBank/DDBJ whole genome shotgun (WGS) entry which is preliminary data.</text>
</comment>
<dbReference type="InterPro" id="IPR013783">
    <property type="entry name" value="Ig-like_fold"/>
</dbReference>
<evidence type="ECO:0000313" key="2">
    <source>
        <dbReference type="EMBL" id="MBO8465752.1"/>
    </source>
</evidence>